<keyword evidence="3" id="KW-1185">Reference proteome</keyword>
<feature type="compositionally biased region" description="Pro residues" evidence="1">
    <location>
        <begin position="128"/>
        <end position="138"/>
    </location>
</feature>
<protein>
    <submittedName>
        <fullName evidence="2">Uncharacterized protein</fullName>
    </submittedName>
</protein>
<feature type="region of interest" description="Disordered" evidence="1">
    <location>
        <begin position="126"/>
        <end position="149"/>
    </location>
</feature>
<dbReference type="EMBL" id="VXIS01000231">
    <property type="protein sequence ID" value="KAA8896009.1"/>
    <property type="molecule type" value="Genomic_DNA"/>
</dbReference>
<gene>
    <name evidence="2" type="ORF">FN846DRAFT_297659</name>
</gene>
<sequence length="261" mass="29301">MYEVYPVLWLAVVISHSTTITCHLIRVTSPQRVLHPPQPPTFAMATTPSTEEEYTDPSKIFHDELFRRQGQLCATIDGFESISPQLQPSGDVVQEFEALFECLFPTSPAAPGVGVEIDEFEDMVMMYSPPPPPPPPRAQAPSKRKSSRLAFAPKKRVRNSSAPAAVVLSRRKPLEANRHPKPGARFVVNHYPELCRRQKTRKGWAWVSEGSELDIKLLALACKNVRDSGRTWKVLEDGKVALARNLKRVRKEPWRDDGAAV</sequence>
<evidence type="ECO:0000256" key="1">
    <source>
        <dbReference type="SAM" id="MobiDB-lite"/>
    </source>
</evidence>
<evidence type="ECO:0000313" key="2">
    <source>
        <dbReference type="EMBL" id="KAA8896009.1"/>
    </source>
</evidence>
<dbReference type="Proteomes" id="UP000326924">
    <property type="component" value="Unassembled WGS sequence"/>
</dbReference>
<name>A0A5J5ELP9_9PEZI</name>
<organism evidence="2 3">
    <name type="scientific">Sphaerosporella brunnea</name>
    <dbReference type="NCBI Taxonomy" id="1250544"/>
    <lineage>
        <taxon>Eukaryota</taxon>
        <taxon>Fungi</taxon>
        <taxon>Dikarya</taxon>
        <taxon>Ascomycota</taxon>
        <taxon>Pezizomycotina</taxon>
        <taxon>Pezizomycetes</taxon>
        <taxon>Pezizales</taxon>
        <taxon>Pyronemataceae</taxon>
        <taxon>Sphaerosporella</taxon>
    </lineage>
</organism>
<evidence type="ECO:0000313" key="3">
    <source>
        <dbReference type="Proteomes" id="UP000326924"/>
    </source>
</evidence>
<comment type="caution">
    <text evidence="2">The sequence shown here is derived from an EMBL/GenBank/DDBJ whole genome shotgun (WGS) entry which is preliminary data.</text>
</comment>
<dbReference type="InParanoid" id="A0A5J5ELP9"/>
<accession>A0A5J5ELP9</accession>
<dbReference type="AlphaFoldDB" id="A0A5J5ELP9"/>
<reference evidence="2 3" key="1">
    <citation type="submission" date="2019-09" db="EMBL/GenBank/DDBJ databases">
        <title>Draft genome of the ectomycorrhizal ascomycete Sphaerosporella brunnea.</title>
        <authorList>
            <consortium name="DOE Joint Genome Institute"/>
            <person name="Benucci G.M."/>
            <person name="Marozzi G."/>
            <person name="Antonielli L."/>
            <person name="Sanchez S."/>
            <person name="Marco P."/>
            <person name="Wang X."/>
            <person name="Falini L.B."/>
            <person name="Barry K."/>
            <person name="Haridas S."/>
            <person name="Lipzen A."/>
            <person name="Labutti K."/>
            <person name="Grigoriev I.V."/>
            <person name="Murat C."/>
            <person name="Martin F."/>
            <person name="Albertini E."/>
            <person name="Donnini D."/>
            <person name="Bonito G."/>
        </authorList>
    </citation>
    <scope>NUCLEOTIDE SEQUENCE [LARGE SCALE GENOMIC DNA]</scope>
    <source>
        <strain evidence="2 3">Sb_GMNB300</strain>
    </source>
</reference>
<proteinExistence type="predicted"/>